<protein>
    <submittedName>
        <fullName evidence="1">Uncharacterized protein</fullName>
    </submittedName>
</protein>
<dbReference type="EMBL" id="MF754115">
    <property type="protein sequence ID" value="ATI19400.1"/>
    <property type="molecule type" value="Genomic_DNA"/>
</dbReference>
<gene>
    <name evidence="1" type="ORF">KF5_090</name>
</gene>
<name>A0A384WK21_9CAUD</name>
<dbReference type="Proteomes" id="UP000257560">
    <property type="component" value="Segment"/>
</dbReference>
<organism evidence="1 2">
    <name type="scientific">Vibrio phage vB_VpaS_KF5</name>
    <dbReference type="NCBI Taxonomy" id="2041476"/>
    <lineage>
        <taxon>Viruses</taxon>
        <taxon>Duplodnaviria</taxon>
        <taxon>Heunggongvirae</taxon>
        <taxon>Uroviricota</taxon>
        <taxon>Caudoviricetes</taxon>
        <taxon>Mardecavirus</taxon>
        <taxon>Mardecavirus SSP002</taxon>
    </lineage>
</organism>
<reference evidence="1 2" key="1">
    <citation type="submission" date="2017-08" db="EMBL/GenBank/DDBJ databases">
        <title>Complete genome sequence of bacteriophage vB_VpaS_KF5.</title>
        <authorList>
            <person name="Yu J."/>
            <person name="Kwak S.-J."/>
            <person name="Lim J.-A."/>
            <person name="Chang H.-J."/>
        </authorList>
    </citation>
    <scope>NUCLEOTIDE SEQUENCE [LARGE SCALE GENOMIC DNA]</scope>
</reference>
<sequence>MRNLNNYFSIEQKLTNRTEAVNTANRFINEVAPVLIARLSEGFKIKTTSNDFFKKDHEDLRSILDNAAMADKIHQAFLDVTDTVIRVRVKTTFTVSNVGCCYYEDFANIWSREKDQAWDFQPLEIIPVGKVIEAHQAIKPLEDQIRELKAKLSQLKSITGGL</sequence>
<accession>A0A384WK21</accession>
<evidence type="ECO:0000313" key="2">
    <source>
        <dbReference type="Proteomes" id="UP000257560"/>
    </source>
</evidence>
<evidence type="ECO:0000313" key="1">
    <source>
        <dbReference type="EMBL" id="ATI19400.1"/>
    </source>
</evidence>
<proteinExistence type="predicted"/>